<proteinExistence type="predicted"/>
<feature type="region of interest" description="Disordered" evidence="1">
    <location>
        <begin position="1"/>
        <end position="26"/>
    </location>
</feature>
<dbReference type="GeneID" id="6417565"/>
<evidence type="ECO:0000313" key="2">
    <source>
        <dbReference type="EMBL" id="ACE79915.1"/>
    </source>
</evidence>
<sequence>MSDPVKVPSNDERPPIRFKLSDGSSWPRPAMESDEYYGVGWKCRYSPESLTREDLLQLASIADAYGYLLLETTQKRRDFVCREARRWVTGEEA</sequence>
<dbReference type="KEGG" id="vg:6417565"/>
<dbReference type="RefSeq" id="YP_001994719.1">
    <property type="nucleotide sequence ID" value="NC_011021.1"/>
</dbReference>
<organism evidence="2 3">
    <name type="scientific">Mycobacterium phage Lockley</name>
    <dbReference type="NCBI Taxonomy" id="2914012"/>
    <lineage>
        <taxon>Viruses</taxon>
        <taxon>Duplodnaviria</taxon>
        <taxon>Heunggongvirae</taxon>
        <taxon>Uroviricota</taxon>
        <taxon>Caudoviricetes</taxon>
        <taxon>Fromanvirus</taxon>
        <taxon>Fromanvirus lockley</taxon>
    </lineage>
</organism>
<reference evidence="2 3" key="1">
    <citation type="submission" date="2008-05" db="EMBL/GenBank/DDBJ databases">
        <authorList>
            <person name="Myers M.S."/>
            <person name="Chambers R.A."/>
            <person name="Paluzzi D.E."/>
            <person name="Edgar R.H."/>
            <person name="Ko C."/>
            <person name="Jacobs-Sera D."/>
            <person name="Hendrix R.W."/>
            <person name="Hatfull G.F."/>
        </authorList>
    </citation>
    <scope>NUCLEOTIDE SEQUENCE [LARGE SCALE GENOMIC DNA]</scope>
</reference>
<gene>
    <name evidence="2" type="primary">78</name>
    <name evidence="2" type="ORF">Lockley_78</name>
</gene>
<accession>B3VGD8</accession>
<protein>
    <submittedName>
        <fullName evidence="2">Uncharacterized protein</fullName>
    </submittedName>
</protein>
<dbReference type="EMBL" id="EU744249">
    <property type="protein sequence ID" value="ACE79915.1"/>
    <property type="molecule type" value="Genomic_DNA"/>
</dbReference>
<evidence type="ECO:0000256" key="1">
    <source>
        <dbReference type="SAM" id="MobiDB-lite"/>
    </source>
</evidence>
<dbReference type="Proteomes" id="UP000001212">
    <property type="component" value="Segment"/>
</dbReference>
<evidence type="ECO:0000313" key="3">
    <source>
        <dbReference type="Proteomes" id="UP000001212"/>
    </source>
</evidence>
<keyword evidence="3" id="KW-1185">Reference proteome</keyword>
<name>B3VGD8_9CAUD</name>